<keyword evidence="2" id="KW-0547">Nucleotide-binding</keyword>
<dbReference type="PANTHER" id="PTHR30258:SF2">
    <property type="entry name" value="COMG OPERON PROTEIN 1"/>
    <property type="match status" value="1"/>
</dbReference>
<dbReference type="CDD" id="cd01129">
    <property type="entry name" value="PulE-GspE-like"/>
    <property type="match status" value="1"/>
</dbReference>
<dbReference type="GO" id="GO:0005886">
    <property type="term" value="C:plasma membrane"/>
    <property type="evidence" value="ECO:0007669"/>
    <property type="project" value="TreeGrafter"/>
</dbReference>
<dbReference type="InterPro" id="IPR003593">
    <property type="entry name" value="AAA+_ATPase"/>
</dbReference>
<dbReference type="GO" id="GO:0016887">
    <property type="term" value="F:ATP hydrolysis activity"/>
    <property type="evidence" value="ECO:0007669"/>
    <property type="project" value="TreeGrafter"/>
</dbReference>
<keyword evidence="7" id="KW-1185">Reference proteome</keyword>
<dbReference type="GO" id="GO:0005524">
    <property type="term" value="F:ATP binding"/>
    <property type="evidence" value="ECO:0007669"/>
    <property type="project" value="UniProtKB-KW"/>
</dbReference>
<reference evidence="6 7" key="1">
    <citation type="submission" date="2019-02" db="EMBL/GenBank/DDBJ databases">
        <title>Deep-cultivation of Planctomycetes and their phenomic and genomic characterization uncovers novel biology.</title>
        <authorList>
            <person name="Wiegand S."/>
            <person name="Jogler M."/>
            <person name="Boedeker C."/>
            <person name="Pinto D."/>
            <person name="Vollmers J."/>
            <person name="Rivas-Marin E."/>
            <person name="Kohn T."/>
            <person name="Peeters S.H."/>
            <person name="Heuer A."/>
            <person name="Rast P."/>
            <person name="Oberbeckmann S."/>
            <person name="Bunk B."/>
            <person name="Jeske O."/>
            <person name="Meyerdierks A."/>
            <person name="Storesund J.E."/>
            <person name="Kallscheuer N."/>
            <person name="Luecker S."/>
            <person name="Lage O.M."/>
            <person name="Pohl T."/>
            <person name="Merkel B.J."/>
            <person name="Hornburger P."/>
            <person name="Mueller R.-W."/>
            <person name="Bruemmer F."/>
            <person name="Labrenz M."/>
            <person name="Spormann A.M."/>
            <person name="Op den Camp H."/>
            <person name="Overmann J."/>
            <person name="Amann R."/>
            <person name="Jetten M.S.M."/>
            <person name="Mascher T."/>
            <person name="Medema M.H."/>
            <person name="Devos D.P."/>
            <person name="Kaster A.-K."/>
            <person name="Ovreas L."/>
            <person name="Rohde M."/>
            <person name="Galperin M.Y."/>
            <person name="Jogler C."/>
        </authorList>
    </citation>
    <scope>NUCLEOTIDE SEQUENCE [LARGE SCALE GENOMIC DNA]</scope>
    <source>
        <strain evidence="6 7">Pan181</strain>
    </source>
</reference>
<dbReference type="AlphaFoldDB" id="A0A518AJC3"/>
<evidence type="ECO:0000256" key="2">
    <source>
        <dbReference type="ARBA" id="ARBA00022741"/>
    </source>
</evidence>
<dbReference type="Gene3D" id="3.30.300.160">
    <property type="entry name" value="Type II secretion system, protein E, N-terminal domain"/>
    <property type="match status" value="1"/>
</dbReference>
<dbReference type="FunFam" id="3.40.50.300:FF:000398">
    <property type="entry name" value="Type IV pilus assembly ATPase PilB"/>
    <property type="match status" value="1"/>
</dbReference>
<proteinExistence type="inferred from homology"/>
<evidence type="ECO:0000256" key="4">
    <source>
        <dbReference type="SAM" id="MobiDB-lite"/>
    </source>
</evidence>
<dbReference type="PROSITE" id="PS00662">
    <property type="entry name" value="T2SP_E"/>
    <property type="match status" value="1"/>
</dbReference>
<sequence>MSTAYPREAAPSSISELTAPMDGEATPEAIAHSNVRRPLGQQLIGANLLKPEELEKALAEQANSQLPLGETLLEMGAVSEEQLLPYIEAQLRVPAARLREGLLDPEAVRLIPRELAERLLALALFRVRDTLVVAMHDPFDLDQIDIIEHVTDLRVKPVFAFQASIQRMLKRGYEDDFAVDAVTADMDSDAVELQTDITSVDIASVQDLVEGSPVINLVNYLILQSIRKTASDIHIEPGRSFGVVRFRIDGQLVEMLRPRRDIYPAIVSRVKVMAKLDIAEQRMPQDGRCQVVVDGKEVDLRISTLPTVLGEKVVMRVLDKGRLTFNLDKLGMPTDMLPTLKSLLNRPYGLFLVTGPTGSGKTTTLYSALELIKSVHRNIVTIEDPVEYQMEMINQVQVDSARNVTFASILRSILRQDPDVILVGEIRDAETAKVAVQAALTGHLVLSTLHTNDAAGAITRLMDMGVENYKLSSALVAVLAQRLLRTICPKCRTSYYASEDFLKSLHYKGDMRRSFARGQGCRECFDTGFQGRHGVYELLPATPELRSMISREASQEEIHEYTREQKFPTLLEGGLDLAKRELTSLEEVARITLFE</sequence>
<dbReference type="EMBL" id="CP036278">
    <property type="protein sequence ID" value="QDU54774.1"/>
    <property type="molecule type" value="Genomic_DNA"/>
</dbReference>
<dbReference type="InterPro" id="IPR001482">
    <property type="entry name" value="T2SS/T4SS_dom"/>
</dbReference>
<dbReference type="FunFam" id="3.30.450.90:FF:000001">
    <property type="entry name" value="Type II secretion system ATPase GspE"/>
    <property type="match status" value="1"/>
</dbReference>
<dbReference type="SUPFAM" id="SSF52540">
    <property type="entry name" value="P-loop containing nucleoside triphosphate hydrolases"/>
    <property type="match status" value="1"/>
</dbReference>
<keyword evidence="3" id="KW-0067">ATP-binding</keyword>
<evidence type="ECO:0000259" key="5">
    <source>
        <dbReference type="PROSITE" id="PS00662"/>
    </source>
</evidence>
<comment type="similarity">
    <text evidence="1">Belongs to the GSP E family.</text>
</comment>
<dbReference type="Gene3D" id="3.40.50.300">
    <property type="entry name" value="P-loop containing nucleotide triphosphate hydrolases"/>
    <property type="match status" value="1"/>
</dbReference>
<evidence type="ECO:0000256" key="3">
    <source>
        <dbReference type="ARBA" id="ARBA00022840"/>
    </source>
</evidence>
<feature type="region of interest" description="Disordered" evidence="4">
    <location>
        <begin position="1"/>
        <end position="20"/>
    </location>
</feature>
<dbReference type="Proteomes" id="UP000315750">
    <property type="component" value="Chromosome"/>
</dbReference>
<dbReference type="InterPro" id="IPR037257">
    <property type="entry name" value="T2SS_E_N_sf"/>
</dbReference>
<evidence type="ECO:0000313" key="7">
    <source>
        <dbReference type="Proteomes" id="UP000315750"/>
    </source>
</evidence>
<dbReference type="PANTHER" id="PTHR30258">
    <property type="entry name" value="TYPE II SECRETION SYSTEM PROTEIN GSPE-RELATED"/>
    <property type="match status" value="1"/>
</dbReference>
<protein>
    <submittedName>
        <fullName evidence="6">Type II secretion system protein E</fullName>
    </submittedName>
</protein>
<evidence type="ECO:0000313" key="6">
    <source>
        <dbReference type="EMBL" id="QDU54774.1"/>
    </source>
</evidence>
<feature type="domain" description="Bacterial type II secretion system protein E" evidence="5">
    <location>
        <begin position="414"/>
        <end position="428"/>
    </location>
</feature>
<dbReference type="Pfam" id="PF00437">
    <property type="entry name" value="T2SSE"/>
    <property type="match status" value="1"/>
</dbReference>
<dbReference type="KEGG" id="amuc:Pan181_09570"/>
<dbReference type="RefSeq" id="WP_145245703.1">
    <property type="nucleotide sequence ID" value="NZ_CP036278.1"/>
</dbReference>
<evidence type="ECO:0000256" key="1">
    <source>
        <dbReference type="ARBA" id="ARBA00006611"/>
    </source>
</evidence>
<organism evidence="6 7">
    <name type="scientific">Aeoliella mucimassa</name>
    <dbReference type="NCBI Taxonomy" id="2527972"/>
    <lineage>
        <taxon>Bacteria</taxon>
        <taxon>Pseudomonadati</taxon>
        <taxon>Planctomycetota</taxon>
        <taxon>Planctomycetia</taxon>
        <taxon>Pirellulales</taxon>
        <taxon>Lacipirellulaceae</taxon>
        <taxon>Aeoliella</taxon>
    </lineage>
</organism>
<dbReference type="OrthoDB" id="244550at2"/>
<name>A0A518AJC3_9BACT</name>
<dbReference type="Gene3D" id="3.30.450.90">
    <property type="match status" value="1"/>
</dbReference>
<dbReference type="SMART" id="SM00382">
    <property type="entry name" value="AAA"/>
    <property type="match status" value="1"/>
</dbReference>
<dbReference type="Pfam" id="PF05157">
    <property type="entry name" value="MshEN"/>
    <property type="match status" value="1"/>
</dbReference>
<dbReference type="InterPro" id="IPR027417">
    <property type="entry name" value="P-loop_NTPase"/>
</dbReference>
<dbReference type="InterPro" id="IPR007831">
    <property type="entry name" value="T2SS_GspE_N"/>
</dbReference>
<accession>A0A518AJC3</accession>
<dbReference type="SUPFAM" id="SSF160246">
    <property type="entry name" value="EspE N-terminal domain-like"/>
    <property type="match status" value="1"/>
</dbReference>
<gene>
    <name evidence="6" type="primary">epsE_2</name>
    <name evidence="6" type="ORF">Pan181_09570</name>
</gene>